<dbReference type="GO" id="GO:0046872">
    <property type="term" value="F:metal ion binding"/>
    <property type="evidence" value="ECO:0007669"/>
    <property type="project" value="UniProtKB-ARBA"/>
</dbReference>
<proteinExistence type="predicted"/>
<name>A0A381QJV1_9ZZZZ</name>
<dbReference type="PANTHER" id="PTHR20883:SF48">
    <property type="entry name" value="ECTOINE DIOXYGENASE"/>
    <property type="match status" value="1"/>
</dbReference>
<dbReference type="PANTHER" id="PTHR20883">
    <property type="entry name" value="PHYTANOYL-COA DIOXYGENASE DOMAIN CONTAINING 1"/>
    <property type="match status" value="1"/>
</dbReference>
<gene>
    <name evidence="1" type="ORF">METZ01_LOCUS32042</name>
</gene>
<evidence type="ECO:0008006" key="2">
    <source>
        <dbReference type="Google" id="ProtNLM"/>
    </source>
</evidence>
<dbReference type="SUPFAM" id="SSF51197">
    <property type="entry name" value="Clavaminate synthase-like"/>
    <property type="match status" value="1"/>
</dbReference>
<dbReference type="Pfam" id="PF05721">
    <property type="entry name" value="PhyH"/>
    <property type="match status" value="1"/>
</dbReference>
<dbReference type="GO" id="GO:0016491">
    <property type="term" value="F:oxidoreductase activity"/>
    <property type="evidence" value="ECO:0007669"/>
    <property type="project" value="UniProtKB-ARBA"/>
</dbReference>
<protein>
    <recommendedName>
        <fullName evidence="2">Fe2OG dioxygenase domain-containing protein</fullName>
    </recommendedName>
</protein>
<organism evidence="1">
    <name type="scientific">marine metagenome</name>
    <dbReference type="NCBI Taxonomy" id="408172"/>
    <lineage>
        <taxon>unclassified sequences</taxon>
        <taxon>metagenomes</taxon>
        <taxon>ecological metagenomes</taxon>
    </lineage>
</organism>
<dbReference type="EMBL" id="UINC01001377">
    <property type="protein sequence ID" value="SUZ79188.1"/>
    <property type="molecule type" value="Genomic_DNA"/>
</dbReference>
<reference evidence="1" key="1">
    <citation type="submission" date="2018-05" db="EMBL/GenBank/DDBJ databases">
        <authorList>
            <person name="Lanie J.A."/>
            <person name="Ng W.-L."/>
            <person name="Kazmierczak K.M."/>
            <person name="Andrzejewski T.M."/>
            <person name="Davidsen T.M."/>
            <person name="Wayne K.J."/>
            <person name="Tettelin H."/>
            <person name="Glass J.I."/>
            <person name="Rusch D."/>
            <person name="Podicherti R."/>
            <person name="Tsui H.-C.T."/>
            <person name="Winkler M.E."/>
        </authorList>
    </citation>
    <scope>NUCLEOTIDE SEQUENCE</scope>
</reference>
<evidence type="ECO:0000313" key="1">
    <source>
        <dbReference type="EMBL" id="SUZ79188.1"/>
    </source>
</evidence>
<dbReference type="InterPro" id="IPR008775">
    <property type="entry name" value="Phytyl_CoA_dOase-like"/>
</dbReference>
<accession>A0A381QJV1</accession>
<dbReference type="Gene3D" id="2.60.120.620">
    <property type="entry name" value="q2cbj1_9rhob like domain"/>
    <property type="match status" value="1"/>
</dbReference>
<sequence>MGTPTKDADANSGFSKVTVTKAMREAFQRDGFLVMPSVFDSNEVKRMGEEADFILELVINSSLCNDRQSGRLDIRQTASRKMIVRKIQPIIDLSLVLAKFSNDVRLLGPMEQFMGDEPVLMEEKLNYKQPVSVEYDFRVPPDDDRFPIHNDWAYYKMNGYPSTVISSALTIDESHRDNGPIQVYPGSHRKHVEHDRVRNGLEVPEGTVHSDEALSILAPAGSVMFFHSQLIHTSRPNTTNGSRRMMIYSHYPASADMGIDVRNGPNRLRESPWEWEYRRQRDAGRYVDTFRVEAAG</sequence>
<dbReference type="AlphaFoldDB" id="A0A381QJV1"/>